<protein>
    <submittedName>
        <fullName evidence="1">Uncharacterized protein</fullName>
    </submittedName>
</protein>
<dbReference type="EMBL" id="BARS01030235">
    <property type="protein sequence ID" value="GAG19465.1"/>
    <property type="molecule type" value="Genomic_DNA"/>
</dbReference>
<gene>
    <name evidence="1" type="ORF">S01H1_47171</name>
</gene>
<reference evidence="1" key="1">
    <citation type="journal article" date="2014" name="Front. Microbiol.">
        <title>High frequency of phylogenetically diverse reductive dehalogenase-homologous genes in deep subseafloor sedimentary metagenomes.</title>
        <authorList>
            <person name="Kawai M."/>
            <person name="Futagami T."/>
            <person name="Toyoda A."/>
            <person name="Takaki Y."/>
            <person name="Nishi S."/>
            <person name="Hori S."/>
            <person name="Arai W."/>
            <person name="Tsubouchi T."/>
            <person name="Morono Y."/>
            <person name="Uchiyama I."/>
            <person name="Ito T."/>
            <person name="Fujiyama A."/>
            <person name="Inagaki F."/>
            <person name="Takami H."/>
        </authorList>
    </citation>
    <scope>NUCLEOTIDE SEQUENCE</scope>
    <source>
        <strain evidence="1">Expedition CK06-06</strain>
    </source>
</reference>
<organism evidence="1">
    <name type="scientific">marine sediment metagenome</name>
    <dbReference type="NCBI Taxonomy" id="412755"/>
    <lineage>
        <taxon>unclassified sequences</taxon>
        <taxon>metagenomes</taxon>
        <taxon>ecological metagenomes</taxon>
    </lineage>
</organism>
<accession>X0VMP4</accession>
<evidence type="ECO:0000313" key="1">
    <source>
        <dbReference type="EMBL" id="GAG19465.1"/>
    </source>
</evidence>
<feature type="non-terminal residue" evidence="1">
    <location>
        <position position="69"/>
    </location>
</feature>
<proteinExistence type="predicted"/>
<name>X0VMP4_9ZZZZ</name>
<comment type="caution">
    <text evidence="1">The sequence shown here is derived from an EMBL/GenBank/DDBJ whole genome shotgun (WGS) entry which is preliminary data.</text>
</comment>
<sequence length="69" mass="7456">MSSKQYSPPLDKGIERIVIVLNDAGVETYASCEGGPGHAYTEPTVRFFGDRSEGFRALAIALQNGLRPT</sequence>
<dbReference type="AlphaFoldDB" id="X0VMP4"/>